<feature type="region of interest" description="Disordered" evidence="1">
    <location>
        <begin position="1"/>
        <end position="34"/>
    </location>
</feature>
<dbReference type="Proteomes" id="UP000179769">
    <property type="component" value="Unassembled WGS sequence"/>
</dbReference>
<proteinExistence type="predicted"/>
<organism evidence="2 3">
    <name type="scientific">Parafrankia soli</name>
    <dbReference type="NCBI Taxonomy" id="2599596"/>
    <lineage>
        <taxon>Bacteria</taxon>
        <taxon>Bacillati</taxon>
        <taxon>Actinomycetota</taxon>
        <taxon>Actinomycetes</taxon>
        <taxon>Frankiales</taxon>
        <taxon>Frankiaceae</taxon>
        <taxon>Parafrankia</taxon>
    </lineage>
</organism>
<dbReference type="GO" id="GO:0005975">
    <property type="term" value="P:carbohydrate metabolic process"/>
    <property type="evidence" value="ECO:0007669"/>
    <property type="project" value="UniProtKB-ARBA"/>
</dbReference>
<protein>
    <recommendedName>
        <fullName evidence="4">Choice-of-anchor D domain-containing protein</fullName>
    </recommendedName>
</protein>
<dbReference type="NCBIfam" id="NF012200">
    <property type="entry name" value="choice_anch_D"/>
    <property type="match status" value="2"/>
</dbReference>
<sequence length="423" mass="43317">MTSQVSIDLRPGVPKEGETRAVAAKPRRRRRKDRTGFTAVARAGRRRAAGFLLAVVVLVGASACQAEYKPPFAPIVFAIDENGNIDVSASRDLVTPIGTFTISESVALPRDVPSDRTLMILRHKVAGELKDAWFTLLAAVNLHFSVDGANRLVPQAEENVALLEVTGPATGVVAEATDDDSGDRFESEQVEVLPEVPEDTDPSATPDDGGPSGGPGEPGIEVTPETLSCDDSGCAGTVTVESTGTGTLRVTSTEIIGPDADAFSVDAGCEAELPPGGQCTLSVGYVPLDSGEAAVATLVIHQNLSGPANEVNLEGSAGTTPPGPEPGIAVTPETVFCTSSACQPVTVESTGDDPLAVTSVEIVGSDAAAFSYTSDCEGASLPTGARCVVTPEYTPQGGTEATATLVIHHNLAGPATEVTLSAS</sequence>
<evidence type="ECO:0000313" key="3">
    <source>
        <dbReference type="Proteomes" id="UP000179769"/>
    </source>
</evidence>
<gene>
    <name evidence="2" type="ORF">BBK14_32230</name>
</gene>
<dbReference type="Gene3D" id="2.60.40.10">
    <property type="entry name" value="Immunoglobulins"/>
    <property type="match status" value="2"/>
</dbReference>
<evidence type="ECO:0000256" key="1">
    <source>
        <dbReference type="SAM" id="MobiDB-lite"/>
    </source>
</evidence>
<evidence type="ECO:0008006" key="4">
    <source>
        <dbReference type="Google" id="ProtNLM"/>
    </source>
</evidence>
<dbReference type="OrthoDB" id="3212034at2"/>
<keyword evidence="3" id="KW-1185">Reference proteome</keyword>
<reference evidence="3" key="1">
    <citation type="submission" date="2016-07" db="EMBL/GenBank/DDBJ databases">
        <title>Frankia sp. NRRL B-16219 Genome sequencing.</title>
        <authorList>
            <person name="Ghodhbane-Gtari F."/>
            <person name="Swanson E."/>
            <person name="Gueddou A."/>
            <person name="Louati M."/>
            <person name="Nouioui I."/>
            <person name="Hezbri K."/>
            <person name="Abebe-Akele F."/>
            <person name="Simpson S."/>
            <person name="Morris K."/>
            <person name="Thomas K."/>
            <person name="Gtari M."/>
            <person name="Tisa L.S."/>
        </authorList>
    </citation>
    <scope>NUCLEOTIDE SEQUENCE [LARGE SCALE GENOMIC DNA]</scope>
    <source>
        <strain evidence="3">NRRL B-16219</strain>
    </source>
</reference>
<evidence type="ECO:0000313" key="2">
    <source>
        <dbReference type="EMBL" id="OHV41073.1"/>
    </source>
</evidence>
<dbReference type="EMBL" id="MAXA01000056">
    <property type="protein sequence ID" value="OHV41073.1"/>
    <property type="molecule type" value="Genomic_DNA"/>
</dbReference>
<accession>A0A1S1R2B1</accession>
<feature type="region of interest" description="Disordered" evidence="1">
    <location>
        <begin position="191"/>
        <end position="223"/>
    </location>
</feature>
<dbReference type="InterPro" id="IPR013783">
    <property type="entry name" value="Ig-like_fold"/>
</dbReference>
<name>A0A1S1R2B1_9ACTN</name>
<dbReference type="AlphaFoldDB" id="A0A1S1R2B1"/>
<comment type="caution">
    <text evidence="2">The sequence shown here is derived from an EMBL/GenBank/DDBJ whole genome shotgun (WGS) entry which is preliminary data.</text>
</comment>